<dbReference type="GO" id="GO:0003700">
    <property type="term" value="F:DNA-binding transcription factor activity"/>
    <property type="evidence" value="ECO:0007669"/>
    <property type="project" value="InterPro"/>
</dbReference>
<evidence type="ECO:0000256" key="3">
    <source>
        <dbReference type="ARBA" id="ARBA00023125"/>
    </source>
</evidence>
<dbReference type="InterPro" id="IPR050950">
    <property type="entry name" value="HTH-type_LysR_regulators"/>
</dbReference>
<dbReference type="InterPro" id="IPR000847">
    <property type="entry name" value="LysR_HTH_N"/>
</dbReference>
<protein>
    <submittedName>
        <fullName evidence="6">LysR family transcriptional regulator</fullName>
    </submittedName>
</protein>
<sequence>MTPHLSLRQLQLAVAIAERGSVLKAAEAINVAQPTASKLLRDMEAEVRQPLFLRSNRGMIATEAGRELIRHGKVVLSQLDYAAQALNDLATGTGGRVAIGTLLTASASVLPKALAQVRRERRNVILKVVEGTFDHLSALLRSGDLDLVVGRLSRSTDLADMAEELLFSDTACIVARQEHPLFSGQPVQLDRLVSEDWILPPYETNLRYDFELLFRQRGLQPPVPKIESVSFLTNRWLQLNTDMLSVWPRSVIDSDSSGLAPLATEPTLETGQVGVYTRRNALLSPAAEAMIEALRTASCEDG</sequence>
<evidence type="ECO:0000313" key="7">
    <source>
        <dbReference type="Proteomes" id="UP000292085"/>
    </source>
</evidence>
<dbReference type="EMBL" id="SGIS01000025">
    <property type="protein sequence ID" value="RZF63498.1"/>
    <property type="molecule type" value="Genomic_DNA"/>
</dbReference>
<evidence type="ECO:0000256" key="4">
    <source>
        <dbReference type="ARBA" id="ARBA00023163"/>
    </source>
</evidence>
<proteinExistence type="inferred from homology"/>
<dbReference type="SUPFAM" id="SSF53850">
    <property type="entry name" value="Periplasmic binding protein-like II"/>
    <property type="match status" value="1"/>
</dbReference>
<keyword evidence="2" id="KW-0805">Transcription regulation</keyword>
<accession>A0A4V2DD24</accession>
<dbReference type="Pfam" id="PF00126">
    <property type="entry name" value="HTH_1"/>
    <property type="match status" value="1"/>
</dbReference>
<dbReference type="Gene3D" id="1.10.10.10">
    <property type="entry name" value="Winged helix-like DNA-binding domain superfamily/Winged helix DNA-binding domain"/>
    <property type="match status" value="1"/>
</dbReference>
<dbReference type="PROSITE" id="PS50931">
    <property type="entry name" value="HTH_LYSR"/>
    <property type="match status" value="1"/>
</dbReference>
<dbReference type="Pfam" id="PF03466">
    <property type="entry name" value="LysR_substrate"/>
    <property type="match status" value="1"/>
</dbReference>
<dbReference type="OrthoDB" id="9806538at2"/>
<dbReference type="InterPro" id="IPR036388">
    <property type="entry name" value="WH-like_DNA-bd_sf"/>
</dbReference>
<gene>
    <name evidence="6" type="ORF">EWE75_15810</name>
</gene>
<dbReference type="AlphaFoldDB" id="A0A4V2DD24"/>
<evidence type="ECO:0000313" key="6">
    <source>
        <dbReference type="EMBL" id="RZF63498.1"/>
    </source>
</evidence>
<dbReference type="GO" id="GO:0005829">
    <property type="term" value="C:cytosol"/>
    <property type="evidence" value="ECO:0007669"/>
    <property type="project" value="TreeGrafter"/>
</dbReference>
<keyword evidence="3" id="KW-0238">DNA-binding</keyword>
<dbReference type="RefSeq" id="WP_130159068.1">
    <property type="nucleotide sequence ID" value="NZ_SGIS01000025.1"/>
</dbReference>
<dbReference type="Gene3D" id="3.40.190.290">
    <property type="match status" value="1"/>
</dbReference>
<name>A0A4V2DD24_9SPHN</name>
<organism evidence="6 7">
    <name type="scientific">Sphingomonas populi</name>
    <dbReference type="NCBI Taxonomy" id="2484750"/>
    <lineage>
        <taxon>Bacteria</taxon>
        <taxon>Pseudomonadati</taxon>
        <taxon>Pseudomonadota</taxon>
        <taxon>Alphaproteobacteria</taxon>
        <taxon>Sphingomonadales</taxon>
        <taxon>Sphingomonadaceae</taxon>
        <taxon>Sphingomonas</taxon>
    </lineage>
</organism>
<dbReference type="PANTHER" id="PTHR30419">
    <property type="entry name" value="HTH-TYPE TRANSCRIPTIONAL REGULATOR YBHD"/>
    <property type="match status" value="1"/>
</dbReference>
<dbReference type="InterPro" id="IPR036390">
    <property type="entry name" value="WH_DNA-bd_sf"/>
</dbReference>
<dbReference type="GO" id="GO:0003677">
    <property type="term" value="F:DNA binding"/>
    <property type="evidence" value="ECO:0007669"/>
    <property type="project" value="UniProtKB-KW"/>
</dbReference>
<keyword evidence="4" id="KW-0804">Transcription</keyword>
<feature type="domain" description="HTH lysR-type" evidence="5">
    <location>
        <begin position="5"/>
        <end position="62"/>
    </location>
</feature>
<dbReference type="InterPro" id="IPR005119">
    <property type="entry name" value="LysR_subst-bd"/>
</dbReference>
<dbReference type="Proteomes" id="UP000292085">
    <property type="component" value="Unassembled WGS sequence"/>
</dbReference>
<evidence type="ECO:0000259" key="5">
    <source>
        <dbReference type="PROSITE" id="PS50931"/>
    </source>
</evidence>
<comment type="caution">
    <text evidence="6">The sequence shown here is derived from an EMBL/GenBank/DDBJ whole genome shotgun (WGS) entry which is preliminary data.</text>
</comment>
<dbReference type="SUPFAM" id="SSF46785">
    <property type="entry name" value="Winged helix' DNA-binding domain"/>
    <property type="match status" value="1"/>
</dbReference>
<comment type="similarity">
    <text evidence="1">Belongs to the LysR transcriptional regulatory family.</text>
</comment>
<reference evidence="6 7" key="1">
    <citation type="submission" date="2019-02" db="EMBL/GenBank/DDBJ databases">
        <authorList>
            <person name="Li Y."/>
        </authorList>
    </citation>
    <scope>NUCLEOTIDE SEQUENCE [LARGE SCALE GENOMIC DNA]</scope>
    <source>
        <strain evidence="6 7">3-7</strain>
    </source>
</reference>
<evidence type="ECO:0000256" key="1">
    <source>
        <dbReference type="ARBA" id="ARBA00009437"/>
    </source>
</evidence>
<dbReference type="PANTHER" id="PTHR30419:SF8">
    <property type="entry name" value="NITROGEN ASSIMILATION TRANSCRIPTIONAL ACTIVATOR-RELATED"/>
    <property type="match status" value="1"/>
</dbReference>
<evidence type="ECO:0000256" key="2">
    <source>
        <dbReference type="ARBA" id="ARBA00023015"/>
    </source>
</evidence>
<keyword evidence="7" id="KW-1185">Reference proteome</keyword>